<name>A0ABY6CWC1_9BACT</name>
<dbReference type="GO" id="GO:0016787">
    <property type="term" value="F:hydrolase activity"/>
    <property type="evidence" value="ECO:0007669"/>
    <property type="project" value="UniProtKB-KW"/>
</dbReference>
<evidence type="ECO:0000256" key="12">
    <source>
        <dbReference type="RuleBase" id="RU362085"/>
    </source>
</evidence>
<comment type="catalytic activity">
    <reaction evidence="10 12">
        <text>ATP + H2O = ADP + phosphate + H(+)</text>
        <dbReference type="Rhea" id="RHEA:13065"/>
        <dbReference type="ChEBI" id="CHEBI:15377"/>
        <dbReference type="ChEBI" id="CHEBI:15378"/>
        <dbReference type="ChEBI" id="CHEBI:30616"/>
        <dbReference type="ChEBI" id="CHEBI:43474"/>
        <dbReference type="ChEBI" id="CHEBI:456216"/>
        <dbReference type="EC" id="5.6.2.3"/>
    </reaction>
</comment>
<sequence length="523" mass="58598">MTKQNNNTELLGKVPPQNLDMEQVVLGAMMLEKDSINHVVGFLEAEDFYSPAHGLIFKAILTLFGKSEPVDIMTVVAQLREDGNIETVGGAHAVVSLTTRVNSAANIDAHSKIIKEQALKRALIKLGSEIVNLAYNETEDVFDLIERTDQQLYKLSATLSSSSYVDMGSKKVVKSLVDQIEASREAYLNNEVIGVPCGLSELDRITGGFRSSELIIIAARPAMGKSAMVASIMKNCAEFGQAVGMFSLEMSWTEIGIRMIAMHSEVMLESLRNGNIKEYELERILHKSGNMIDKPIYVDDSAALSIFQMRTKARMLKKKHDIKLLIVDYMQLGEGNQGGNREQEIASISRGLKNIAKELDIPVIALSQLSRAVETRGGNKRPQLSDLRESGSIEQDADKVMFLYRPEYYEIMETEEGYPTAGIGEVIIAKNRNGRLGSAWLQFLGQYTKWQDQSGDWHHVQKEPMAVQELPDQPNFPITDTNFGKTKIHQLINDARLDRVKRDRRAYITRESIERFLKTPTNK</sequence>
<dbReference type="InterPro" id="IPR007694">
    <property type="entry name" value="DNA_helicase_DnaB-like_C"/>
</dbReference>
<keyword evidence="6 12" id="KW-0347">Helicase</keyword>
<evidence type="ECO:0000259" key="13">
    <source>
        <dbReference type="PROSITE" id="PS51199"/>
    </source>
</evidence>
<keyword evidence="2 12" id="KW-0639">Primosome</keyword>
<evidence type="ECO:0000256" key="4">
    <source>
        <dbReference type="ARBA" id="ARBA00022741"/>
    </source>
</evidence>
<evidence type="ECO:0000256" key="1">
    <source>
        <dbReference type="ARBA" id="ARBA00008428"/>
    </source>
</evidence>
<evidence type="ECO:0000313" key="15">
    <source>
        <dbReference type="Proteomes" id="UP001062165"/>
    </source>
</evidence>
<evidence type="ECO:0000256" key="2">
    <source>
        <dbReference type="ARBA" id="ARBA00022515"/>
    </source>
</evidence>
<dbReference type="Pfam" id="PF03796">
    <property type="entry name" value="DnaB_C"/>
    <property type="match status" value="1"/>
</dbReference>
<comment type="function">
    <text evidence="12">The main replicative DNA helicase, it participates in initiation and elongation during chromosome replication. Travels ahead of the DNA replisome, separating dsDNA into templates for DNA synthesis. A processive ATP-dependent 5'-3' DNA helicase it has DNA-dependent ATPase activity.</text>
</comment>
<evidence type="ECO:0000256" key="11">
    <source>
        <dbReference type="NCBIfam" id="TIGR00665"/>
    </source>
</evidence>
<keyword evidence="8 12" id="KW-0238">DNA-binding</keyword>
<dbReference type="Proteomes" id="UP001062165">
    <property type="component" value="Chromosome"/>
</dbReference>
<feature type="domain" description="SF4 helicase" evidence="13">
    <location>
        <begin position="188"/>
        <end position="457"/>
    </location>
</feature>
<evidence type="ECO:0000256" key="10">
    <source>
        <dbReference type="ARBA" id="ARBA00048954"/>
    </source>
</evidence>
<keyword evidence="15" id="KW-1185">Reference proteome</keyword>
<dbReference type="EC" id="5.6.2.3" evidence="11 12"/>
<evidence type="ECO:0000313" key="14">
    <source>
        <dbReference type="EMBL" id="UXX78009.1"/>
    </source>
</evidence>
<keyword evidence="3 12" id="KW-0235">DNA replication</keyword>
<evidence type="ECO:0000256" key="9">
    <source>
        <dbReference type="ARBA" id="ARBA00023235"/>
    </source>
</evidence>
<dbReference type="GO" id="GO:0003678">
    <property type="term" value="F:DNA helicase activity"/>
    <property type="evidence" value="ECO:0007669"/>
    <property type="project" value="UniProtKB-EC"/>
</dbReference>
<keyword evidence="9" id="KW-0413">Isomerase</keyword>
<evidence type="ECO:0000256" key="8">
    <source>
        <dbReference type="ARBA" id="ARBA00023125"/>
    </source>
</evidence>
<proteinExistence type="inferred from homology"/>
<dbReference type="PROSITE" id="PS51199">
    <property type="entry name" value="SF4_HELICASE"/>
    <property type="match status" value="1"/>
</dbReference>
<dbReference type="EMBL" id="CP106735">
    <property type="protein sequence ID" value="UXX78009.1"/>
    <property type="molecule type" value="Genomic_DNA"/>
</dbReference>
<organism evidence="14 15">
    <name type="scientific">Reichenbachiella carrageenanivorans</name>
    <dbReference type="NCBI Taxonomy" id="2979869"/>
    <lineage>
        <taxon>Bacteria</taxon>
        <taxon>Pseudomonadati</taxon>
        <taxon>Bacteroidota</taxon>
        <taxon>Cytophagia</taxon>
        <taxon>Cytophagales</taxon>
        <taxon>Reichenbachiellaceae</taxon>
        <taxon>Reichenbachiella</taxon>
    </lineage>
</organism>
<keyword evidence="5 12" id="KW-0378">Hydrolase</keyword>
<dbReference type="CDD" id="cd00984">
    <property type="entry name" value="DnaB_C"/>
    <property type="match status" value="1"/>
</dbReference>
<dbReference type="PANTHER" id="PTHR30153">
    <property type="entry name" value="REPLICATIVE DNA HELICASE DNAB"/>
    <property type="match status" value="1"/>
</dbReference>
<dbReference type="SUPFAM" id="SSF48024">
    <property type="entry name" value="N-terminal domain of DnaB helicase"/>
    <property type="match status" value="1"/>
</dbReference>
<evidence type="ECO:0000256" key="6">
    <source>
        <dbReference type="ARBA" id="ARBA00022806"/>
    </source>
</evidence>
<dbReference type="PANTHER" id="PTHR30153:SF2">
    <property type="entry name" value="REPLICATIVE DNA HELICASE"/>
    <property type="match status" value="1"/>
</dbReference>
<dbReference type="Gene3D" id="3.40.50.300">
    <property type="entry name" value="P-loop containing nucleotide triphosphate hydrolases"/>
    <property type="match status" value="1"/>
</dbReference>
<dbReference type="InterPro" id="IPR027417">
    <property type="entry name" value="P-loop_NTPase"/>
</dbReference>
<dbReference type="Gene3D" id="1.10.860.10">
    <property type="entry name" value="DNAb Helicase, Chain A"/>
    <property type="match status" value="1"/>
</dbReference>
<evidence type="ECO:0000256" key="7">
    <source>
        <dbReference type="ARBA" id="ARBA00022840"/>
    </source>
</evidence>
<dbReference type="InterPro" id="IPR007692">
    <property type="entry name" value="DNA_helicase_DnaB"/>
</dbReference>
<dbReference type="InterPro" id="IPR036185">
    <property type="entry name" value="DNA_heli_DnaB-like_N_sf"/>
</dbReference>
<dbReference type="SUPFAM" id="SSF52540">
    <property type="entry name" value="P-loop containing nucleoside triphosphate hydrolases"/>
    <property type="match status" value="1"/>
</dbReference>
<protein>
    <recommendedName>
        <fullName evidence="11 12">Replicative DNA helicase</fullName>
        <ecNumber evidence="11 12">5.6.2.3</ecNumber>
    </recommendedName>
</protein>
<dbReference type="NCBIfam" id="TIGR00665">
    <property type="entry name" value="DnaB"/>
    <property type="match status" value="1"/>
</dbReference>
<evidence type="ECO:0000256" key="3">
    <source>
        <dbReference type="ARBA" id="ARBA00022705"/>
    </source>
</evidence>
<evidence type="ECO:0000256" key="5">
    <source>
        <dbReference type="ARBA" id="ARBA00022801"/>
    </source>
</evidence>
<comment type="similarity">
    <text evidence="1 12">Belongs to the helicase family. DnaB subfamily.</text>
</comment>
<keyword evidence="7 12" id="KW-0067">ATP-binding</keyword>
<accession>A0ABY6CWC1</accession>
<dbReference type="InterPro" id="IPR016136">
    <property type="entry name" value="DNA_helicase_N/primase_C"/>
</dbReference>
<gene>
    <name evidence="14" type="primary">dnaB</name>
    <name evidence="14" type="ORF">N7E81_11620</name>
</gene>
<dbReference type="Pfam" id="PF00772">
    <property type="entry name" value="DnaB"/>
    <property type="match status" value="1"/>
</dbReference>
<reference evidence="14" key="1">
    <citation type="submission" date="2022-10" db="EMBL/GenBank/DDBJ databases">
        <title>Comparative genomics and taxonomic characterization of three novel marine species of genus Reichenbachiella exhibiting antioxidant and polysaccharide degradation activities.</title>
        <authorList>
            <person name="Muhammad N."/>
            <person name="Lee Y.-J."/>
            <person name="Ko J."/>
            <person name="Kim S.-G."/>
        </authorList>
    </citation>
    <scope>NUCLEOTIDE SEQUENCE</scope>
    <source>
        <strain evidence="14">Wsw4-B4</strain>
    </source>
</reference>
<dbReference type="InterPro" id="IPR007693">
    <property type="entry name" value="DNA_helicase_DnaB-like_N"/>
</dbReference>
<keyword evidence="4 12" id="KW-0547">Nucleotide-binding</keyword>
<dbReference type="RefSeq" id="WP_263049756.1">
    <property type="nucleotide sequence ID" value="NZ_CP106735.1"/>
</dbReference>